<dbReference type="WBParaSite" id="Pan_g8423.t1">
    <property type="protein sequence ID" value="Pan_g8423.t1"/>
    <property type="gene ID" value="Pan_g8423"/>
</dbReference>
<reference evidence="2" key="1">
    <citation type="journal article" date="2013" name="Genetics">
        <title>The draft genome and transcriptome of Panagrellus redivivus are shaped by the harsh demands of a free-living lifestyle.</title>
        <authorList>
            <person name="Srinivasan J."/>
            <person name="Dillman A.R."/>
            <person name="Macchietto M.G."/>
            <person name="Heikkinen L."/>
            <person name="Lakso M."/>
            <person name="Fracchia K.M."/>
            <person name="Antoshechkin I."/>
            <person name="Mortazavi A."/>
            <person name="Wong G."/>
            <person name="Sternberg P.W."/>
        </authorList>
    </citation>
    <scope>NUCLEOTIDE SEQUENCE [LARGE SCALE GENOMIC DNA]</scope>
    <source>
        <strain evidence="2">MT8872</strain>
    </source>
</reference>
<proteinExistence type="predicted"/>
<dbReference type="InterPro" id="IPR011333">
    <property type="entry name" value="SKP1/BTB/POZ_sf"/>
</dbReference>
<keyword evidence="2" id="KW-1185">Reference proteome</keyword>
<name>A0A7E4W8S2_PANRE</name>
<dbReference type="Proteomes" id="UP000492821">
    <property type="component" value="Unassembled WGS sequence"/>
</dbReference>
<organism evidence="2 3">
    <name type="scientific">Panagrellus redivivus</name>
    <name type="common">Microworm</name>
    <dbReference type="NCBI Taxonomy" id="6233"/>
    <lineage>
        <taxon>Eukaryota</taxon>
        <taxon>Metazoa</taxon>
        <taxon>Ecdysozoa</taxon>
        <taxon>Nematoda</taxon>
        <taxon>Chromadorea</taxon>
        <taxon>Rhabditida</taxon>
        <taxon>Tylenchina</taxon>
        <taxon>Panagrolaimomorpha</taxon>
        <taxon>Panagrolaimoidea</taxon>
        <taxon>Panagrolaimidae</taxon>
        <taxon>Panagrellus</taxon>
    </lineage>
</organism>
<reference evidence="3" key="2">
    <citation type="submission" date="2020-10" db="UniProtKB">
        <authorList>
            <consortium name="WormBaseParasite"/>
        </authorList>
    </citation>
    <scope>IDENTIFICATION</scope>
</reference>
<protein>
    <submittedName>
        <fullName evidence="3">BTB domain-containing protein</fullName>
    </submittedName>
</protein>
<evidence type="ECO:0000259" key="1">
    <source>
        <dbReference type="PROSITE" id="PS50097"/>
    </source>
</evidence>
<evidence type="ECO:0000313" key="3">
    <source>
        <dbReference type="WBParaSite" id="Pan_g8423.t1"/>
    </source>
</evidence>
<dbReference type="AlphaFoldDB" id="A0A7E4W8S2"/>
<dbReference type="SUPFAM" id="SSF54695">
    <property type="entry name" value="POZ domain"/>
    <property type="match status" value="1"/>
</dbReference>
<dbReference type="Pfam" id="PF00651">
    <property type="entry name" value="BTB"/>
    <property type="match status" value="1"/>
</dbReference>
<sequence length="98" mass="11167">MGNCISVGQPYERLDDSEEGYDVVHVIDDCQVPVRHIPIDPPFNLNGCKELSDVTFVVDKTEFPAHRRILSERSDYFSEVNYVLAYCSTLRLLIPSMS</sequence>
<dbReference type="Gene3D" id="3.30.710.10">
    <property type="entry name" value="Potassium Channel Kv1.1, Chain A"/>
    <property type="match status" value="1"/>
</dbReference>
<dbReference type="PROSITE" id="PS50097">
    <property type="entry name" value="BTB"/>
    <property type="match status" value="1"/>
</dbReference>
<evidence type="ECO:0000313" key="2">
    <source>
        <dbReference type="Proteomes" id="UP000492821"/>
    </source>
</evidence>
<accession>A0A7E4W8S2</accession>
<dbReference type="InterPro" id="IPR000210">
    <property type="entry name" value="BTB/POZ_dom"/>
</dbReference>
<feature type="domain" description="BTB" evidence="1">
    <location>
        <begin position="52"/>
        <end position="80"/>
    </location>
</feature>